<feature type="domain" description="Large ribosomal subunit protein bL25 beta" evidence="8">
    <location>
        <begin position="101"/>
        <end position="182"/>
    </location>
</feature>
<dbReference type="InterPro" id="IPR020056">
    <property type="entry name" value="Rbsml_bL25/Gln-tRNA_synth_N"/>
</dbReference>
<evidence type="ECO:0000256" key="5">
    <source>
        <dbReference type="HAMAP-Rule" id="MF_01334"/>
    </source>
</evidence>
<evidence type="ECO:0000256" key="2">
    <source>
        <dbReference type="ARBA" id="ARBA00022884"/>
    </source>
</evidence>
<dbReference type="CDD" id="cd00495">
    <property type="entry name" value="Ribosomal_L25_TL5_CTC"/>
    <property type="match status" value="1"/>
</dbReference>
<dbReference type="InterPro" id="IPR001021">
    <property type="entry name" value="Ribosomal_bL25_long"/>
</dbReference>
<dbReference type="NCBIfam" id="TIGR00731">
    <property type="entry name" value="bL25_bact_ctc"/>
    <property type="match status" value="1"/>
</dbReference>
<evidence type="ECO:0000256" key="4">
    <source>
        <dbReference type="ARBA" id="ARBA00023274"/>
    </source>
</evidence>
<feature type="region of interest" description="Disordered" evidence="6">
    <location>
        <begin position="173"/>
        <end position="217"/>
    </location>
</feature>
<evidence type="ECO:0000259" key="8">
    <source>
        <dbReference type="Pfam" id="PF14693"/>
    </source>
</evidence>
<evidence type="ECO:0000313" key="9">
    <source>
        <dbReference type="EMBL" id="TGB00817.1"/>
    </source>
</evidence>
<comment type="caution">
    <text evidence="9">The sequence shown here is derived from an EMBL/GenBank/DDBJ whole genome shotgun (WGS) entry which is preliminary data.</text>
</comment>
<comment type="function">
    <text evidence="5">This is one of the proteins that binds to the 5S RNA in the ribosome where it forms part of the central protuberance.</text>
</comment>
<dbReference type="PANTHER" id="PTHR33284">
    <property type="entry name" value="RIBOSOMAL PROTEIN L25/GLN-TRNA SYNTHETASE, ANTI-CODON-BINDING DOMAIN-CONTAINING PROTEIN"/>
    <property type="match status" value="1"/>
</dbReference>
<proteinExistence type="inferred from homology"/>
<reference evidence="9 10" key="1">
    <citation type="journal article" date="2003" name="Int. J. Syst. Evol. Microbiol.">
        <title>Halobacillus salinus sp. nov., isolated from a salt lake on the coast of the East Sea in Korea.</title>
        <authorList>
            <person name="Yoon J.H."/>
            <person name="Kang K.H."/>
            <person name="Park Y.H."/>
        </authorList>
    </citation>
    <scope>NUCLEOTIDE SEQUENCE [LARGE SCALE GENOMIC DNA]</scope>
    <source>
        <strain evidence="9 10">HSL-3</strain>
    </source>
</reference>
<keyword evidence="4 5" id="KW-0687">Ribonucleoprotein</keyword>
<name>A0A4Z0GTG2_9BACI</name>
<dbReference type="GO" id="GO:0006412">
    <property type="term" value="P:translation"/>
    <property type="evidence" value="ECO:0007669"/>
    <property type="project" value="UniProtKB-UniRule"/>
</dbReference>
<feature type="compositionally biased region" description="Acidic residues" evidence="6">
    <location>
        <begin position="184"/>
        <end position="217"/>
    </location>
</feature>
<dbReference type="InterPro" id="IPR011035">
    <property type="entry name" value="Ribosomal_bL25/Gln-tRNA_synth"/>
</dbReference>
<dbReference type="SUPFAM" id="SSF50715">
    <property type="entry name" value="Ribosomal protein L25-like"/>
    <property type="match status" value="1"/>
</dbReference>
<keyword evidence="1 5" id="KW-0699">rRNA-binding</keyword>
<dbReference type="InterPro" id="IPR037121">
    <property type="entry name" value="Ribosomal_bL25_C"/>
</dbReference>
<dbReference type="HAMAP" id="MF_01334">
    <property type="entry name" value="Ribosomal_bL25_CTC"/>
    <property type="match status" value="1"/>
</dbReference>
<dbReference type="InterPro" id="IPR020930">
    <property type="entry name" value="Ribosomal_uL5_bac-type"/>
</dbReference>
<comment type="subunit">
    <text evidence="5">Part of the 50S ribosomal subunit; part of the 5S rRNA/L5/L18/L25 subcomplex. Contacts the 5S rRNA. Binds to the 5S rRNA independently of L5 and L18.</text>
</comment>
<dbReference type="Proteomes" id="UP000297982">
    <property type="component" value="Unassembled WGS sequence"/>
</dbReference>
<dbReference type="Gene3D" id="2.170.120.20">
    <property type="entry name" value="Ribosomal protein L25, beta domain"/>
    <property type="match status" value="1"/>
</dbReference>
<dbReference type="InterPro" id="IPR020057">
    <property type="entry name" value="Ribosomal_bL25_b-dom"/>
</dbReference>
<dbReference type="Pfam" id="PF01386">
    <property type="entry name" value="Ribosomal_L25p"/>
    <property type="match status" value="1"/>
</dbReference>
<keyword evidence="3 5" id="KW-0689">Ribosomal protein</keyword>
<sequence>MAIKLKANQRQNLKQSVTRELRLAGDVPSVVYGKENEPITVSVNSIELLKTVRDEGKNAIISLDIDNGETVDVMLHEYQVDPLKDELIHADFYVVNMSEEMDVEVPVHLEGEAAGSKEGGVLQQPLYELAIRAKPADIPEEILIDVSELNIGDSILVSDLKAARNYEITEDGDTTIVSVTPPEEMPEEPDVENADAEPEVINEKSDDDEDGEEEDKE</sequence>
<dbReference type="OrthoDB" id="9790002at2"/>
<dbReference type="Pfam" id="PF14693">
    <property type="entry name" value="Ribosomal_TL5_C"/>
    <property type="match status" value="1"/>
</dbReference>
<evidence type="ECO:0000256" key="6">
    <source>
        <dbReference type="SAM" id="MobiDB-lite"/>
    </source>
</evidence>
<dbReference type="STRING" id="192814.GCA_900166575_04027"/>
<organism evidence="9 10">
    <name type="scientific">Halobacillus salinus</name>
    <dbReference type="NCBI Taxonomy" id="192814"/>
    <lineage>
        <taxon>Bacteria</taxon>
        <taxon>Bacillati</taxon>
        <taxon>Bacillota</taxon>
        <taxon>Bacilli</taxon>
        <taxon>Bacillales</taxon>
        <taxon>Bacillaceae</taxon>
        <taxon>Halobacillus</taxon>
    </lineage>
</organism>
<dbReference type="AlphaFoldDB" id="A0A4Z0GTG2"/>
<dbReference type="GO" id="GO:0003735">
    <property type="term" value="F:structural constituent of ribosome"/>
    <property type="evidence" value="ECO:0007669"/>
    <property type="project" value="InterPro"/>
</dbReference>
<dbReference type="EMBL" id="SRJC01000010">
    <property type="protein sequence ID" value="TGB00817.1"/>
    <property type="molecule type" value="Genomic_DNA"/>
</dbReference>
<accession>A0A4Z0GTG2</accession>
<dbReference type="GO" id="GO:0008097">
    <property type="term" value="F:5S rRNA binding"/>
    <property type="evidence" value="ECO:0007669"/>
    <property type="project" value="InterPro"/>
</dbReference>
<dbReference type="PANTHER" id="PTHR33284:SF1">
    <property type="entry name" value="RIBOSOMAL PROTEIN L25_GLN-TRNA SYNTHETASE, ANTI-CODON-BINDING DOMAIN-CONTAINING PROTEIN"/>
    <property type="match status" value="1"/>
</dbReference>
<dbReference type="RefSeq" id="WP_079477406.1">
    <property type="nucleotide sequence ID" value="NZ_FVYZ01000002.1"/>
</dbReference>
<keyword evidence="2 5" id="KW-0694">RNA-binding</keyword>
<evidence type="ECO:0000256" key="3">
    <source>
        <dbReference type="ARBA" id="ARBA00022980"/>
    </source>
</evidence>
<dbReference type="GO" id="GO:0022625">
    <property type="term" value="C:cytosolic large ribosomal subunit"/>
    <property type="evidence" value="ECO:0007669"/>
    <property type="project" value="TreeGrafter"/>
</dbReference>
<comment type="similarity">
    <text evidence="5">Belongs to the bacterial ribosomal protein bL25 family. CTC subfamily.</text>
</comment>
<evidence type="ECO:0000256" key="1">
    <source>
        <dbReference type="ARBA" id="ARBA00022730"/>
    </source>
</evidence>
<dbReference type="Gene3D" id="2.40.240.10">
    <property type="entry name" value="Ribosomal Protein L25, Chain P"/>
    <property type="match status" value="1"/>
</dbReference>
<dbReference type="NCBIfam" id="NF004133">
    <property type="entry name" value="PRK05618.2-4"/>
    <property type="match status" value="1"/>
</dbReference>
<feature type="domain" description="Large ribosomal subunit protein bL25 L25" evidence="7">
    <location>
        <begin position="5"/>
        <end position="92"/>
    </location>
</feature>
<evidence type="ECO:0000259" key="7">
    <source>
        <dbReference type="Pfam" id="PF01386"/>
    </source>
</evidence>
<evidence type="ECO:0000313" key="10">
    <source>
        <dbReference type="Proteomes" id="UP000297982"/>
    </source>
</evidence>
<dbReference type="InterPro" id="IPR029751">
    <property type="entry name" value="Ribosomal_L25_dom"/>
</dbReference>
<protein>
    <recommendedName>
        <fullName evidence="5">Large ribosomal subunit protein bL25</fullName>
    </recommendedName>
    <alternativeName>
        <fullName evidence="5">General stress protein CTC</fullName>
    </alternativeName>
</protein>
<keyword evidence="10" id="KW-1185">Reference proteome</keyword>
<gene>
    <name evidence="5" type="primary">rplY</name>
    <name evidence="5" type="synonym">ctc</name>
    <name evidence="9" type="ORF">E4663_19015</name>
</gene>